<protein>
    <recommendedName>
        <fullName evidence="6">Transcription initiation factor TFIID subunit 11</fullName>
    </recommendedName>
</protein>
<comment type="caution">
    <text evidence="9">The sequence shown here is derived from an EMBL/GenBank/DDBJ whole genome shotgun (WGS) entry which is preliminary data.</text>
</comment>
<dbReference type="SUPFAM" id="SSF47113">
    <property type="entry name" value="Histone-fold"/>
    <property type="match status" value="1"/>
</dbReference>
<feature type="domain" description="TAFII28-like protein" evidence="8">
    <location>
        <begin position="95"/>
        <end position="178"/>
    </location>
</feature>
<dbReference type="eggNOG" id="KOG3219">
    <property type="taxonomic scope" value="Eukaryota"/>
</dbReference>
<dbReference type="EMBL" id="AGSI01000018">
    <property type="protein sequence ID" value="EIE19612.1"/>
    <property type="molecule type" value="Genomic_DNA"/>
</dbReference>
<evidence type="ECO:0000259" key="8">
    <source>
        <dbReference type="Pfam" id="PF04719"/>
    </source>
</evidence>
<keyword evidence="5" id="KW-0539">Nucleus</keyword>
<dbReference type="AlphaFoldDB" id="I0YMJ3"/>
<name>I0YMJ3_COCSC</name>
<dbReference type="GO" id="GO:0005669">
    <property type="term" value="C:transcription factor TFIID complex"/>
    <property type="evidence" value="ECO:0007669"/>
    <property type="project" value="InterPro"/>
</dbReference>
<dbReference type="Pfam" id="PF04719">
    <property type="entry name" value="TAFII28"/>
    <property type="match status" value="1"/>
</dbReference>
<dbReference type="CDD" id="cd08048">
    <property type="entry name" value="HFD_TAF11"/>
    <property type="match status" value="1"/>
</dbReference>
<evidence type="ECO:0000256" key="5">
    <source>
        <dbReference type="ARBA" id="ARBA00023242"/>
    </source>
</evidence>
<dbReference type="GeneID" id="17037584"/>
<dbReference type="GO" id="GO:0016251">
    <property type="term" value="F:RNA polymerase II general transcription initiation factor activity"/>
    <property type="evidence" value="ECO:0007669"/>
    <property type="project" value="TreeGrafter"/>
</dbReference>
<comment type="similarity">
    <text evidence="2">Belongs to the TAF11 family.</text>
</comment>
<feature type="region of interest" description="Disordered" evidence="7">
    <location>
        <begin position="1"/>
        <end position="58"/>
    </location>
</feature>
<dbReference type="InterPro" id="IPR006809">
    <property type="entry name" value="TAFII28_dom"/>
</dbReference>
<dbReference type="Proteomes" id="UP000007264">
    <property type="component" value="Unassembled WGS sequence"/>
</dbReference>
<dbReference type="PANTHER" id="PTHR13218:SF8">
    <property type="entry name" value="TRANSCRIPTION INITIATION FACTOR TFIID SUBUNIT 11"/>
    <property type="match status" value="1"/>
</dbReference>
<dbReference type="RefSeq" id="XP_005644156.1">
    <property type="nucleotide sequence ID" value="XM_005644099.1"/>
</dbReference>
<reference evidence="9 10" key="1">
    <citation type="journal article" date="2012" name="Genome Biol.">
        <title>The genome of the polar eukaryotic microalga coccomyxa subellipsoidea reveals traits of cold adaptation.</title>
        <authorList>
            <person name="Blanc G."/>
            <person name="Agarkova I."/>
            <person name="Grimwood J."/>
            <person name="Kuo A."/>
            <person name="Brueggeman A."/>
            <person name="Dunigan D."/>
            <person name="Gurnon J."/>
            <person name="Ladunga I."/>
            <person name="Lindquist E."/>
            <person name="Lucas S."/>
            <person name="Pangilinan J."/>
            <person name="Proschold T."/>
            <person name="Salamov A."/>
            <person name="Schmutz J."/>
            <person name="Weeks D."/>
            <person name="Yamada T."/>
            <person name="Claverie J.M."/>
            <person name="Grigoriev I."/>
            <person name="Van Etten J."/>
            <person name="Lomsadze A."/>
            <person name="Borodovsky M."/>
        </authorList>
    </citation>
    <scope>NUCLEOTIDE SEQUENCE [LARGE SCALE GENOMIC DNA]</scope>
    <source>
        <strain evidence="9 10">C-169</strain>
    </source>
</reference>
<evidence type="ECO:0000256" key="4">
    <source>
        <dbReference type="ARBA" id="ARBA00023163"/>
    </source>
</evidence>
<keyword evidence="3" id="KW-0805">Transcription regulation</keyword>
<dbReference type="STRING" id="574566.I0YMJ3"/>
<dbReference type="PANTHER" id="PTHR13218">
    <property type="entry name" value="TRANSCRIPTION INITIATION FACTOR TFIID SUBUNIT 11-RELATED"/>
    <property type="match status" value="1"/>
</dbReference>
<organism evidence="9 10">
    <name type="scientific">Coccomyxa subellipsoidea (strain C-169)</name>
    <name type="common">Green microalga</name>
    <dbReference type="NCBI Taxonomy" id="574566"/>
    <lineage>
        <taxon>Eukaryota</taxon>
        <taxon>Viridiplantae</taxon>
        <taxon>Chlorophyta</taxon>
        <taxon>core chlorophytes</taxon>
        <taxon>Trebouxiophyceae</taxon>
        <taxon>Trebouxiophyceae incertae sedis</taxon>
        <taxon>Coccomyxaceae</taxon>
        <taxon>Coccomyxa</taxon>
        <taxon>Coccomyxa subellipsoidea</taxon>
    </lineage>
</organism>
<keyword evidence="4" id="KW-0804">Transcription</keyword>
<keyword evidence="10" id="KW-1185">Reference proteome</keyword>
<gene>
    <name evidence="9" type="ORF">COCSUDRAFT_48798</name>
</gene>
<accession>I0YMJ3</accession>
<evidence type="ECO:0000256" key="7">
    <source>
        <dbReference type="SAM" id="MobiDB-lite"/>
    </source>
</evidence>
<dbReference type="FunFam" id="1.10.20.10:FF:000061">
    <property type="entry name" value="TFIID subunit"/>
    <property type="match status" value="1"/>
</dbReference>
<evidence type="ECO:0000256" key="3">
    <source>
        <dbReference type="ARBA" id="ARBA00023015"/>
    </source>
</evidence>
<evidence type="ECO:0000313" key="10">
    <source>
        <dbReference type="Proteomes" id="UP000007264"/>
    </source>
</evidence>
<dbReference type="GO" id="GO:0051123">
    <property type="term" value="P:RNA polymerase II preinitiation complex assembly"/>
    <property type="evidence" value="ECO:0007669"/>
    <property type="project" value="InterPro"/>
</dbReference>
<feature type="compositionally biased region" description="Acidic residues" evidence="7">
    <location>
        <begin position="1"/>
        <end position="30"/>
    </location>
</feature>
<evidence type="ECO:0000256" key="2">
    <source>
        <dbReference type="ARBA" id="ARBA00009788"/>
    </source>
</evidence>
<dbReference type="GO" id="GO:0046982">
    <property type="term" value="F:protein heterodimerization activity"/>
    <property type="evidence" value="ECO:0007669"/>
    <property type="project" value="InterPro"/>
</dbReference>
<dbReference type="InterPro" id="IPR045127">
    <property type="entry name" value="TAF11-like"/>
</dbReference>
<comment type="subcellular location">
    <subcellularLocation>
        <location evidence="1">Nucleus</location>
    </subcellularLocation>
</comment>
<dbReference type="KEGG" id="csl:COCSUDRAFT_48798"/>
<evidence type="ECO:0000313" key="9">
    <source>
        <dbReference type="EMBL" id="EIE19612.1"/>
    </source>
</evidence>
<dbReference type="Gene3D" id="1.10.20.10">
    <property type="entry name" value="Histone, subunit A"/>
    <property type="match status" value="1"/>
</dbReference>
<proteinExistence type="inferred from homology"/>
<sequence length="198" mass="21844">MEEDDDFNLEDELERELEAGMDVDEEDEEASAATHAVAATSAAVSSGPQPSGEGAADDLTSAVAAVELGKTQAFDAVQQLEALKQERQRKNQEVLKLLTPEQMDRYEAFRRSKLAKPSMRKLLHSVTGQAPHMNSTIVMCGIAKLFVGDLVETARMVAAEMGDNGPLRPAHLQEAYQKLDRQGKIPHSTRKPRRMRML</sequence>
<dbReference type="InterPro" id="IPR009072">
    <property type="entry name" value="Histone-fold"/>
</dbReference>
<evidence type="ECO:0000256" key="1">
    <source>
        <dbReference type="ARBA" id="ARBA00004123"/>
    </source>
</evidence>
<dbReference type="OrthoDB" id="28335at2759"/>
<feature type="compositionally biased region" description="Low complexity" evidence="7">
    <location>
        <begin position="31"/>
        <end position="46"/>
    </location>
</feature>
<evidence type="ECO:0000256" key="6">
    <source>
        <dbReference type="ARBA" id="ARBA00072882"/>
    </source>
</evidence>